<dbReference type="PROSITE" id="PS50294">
    <property type="entry name" value="WD_REPEATS_REGION"/>
    <property type="match status" value="1"/>
</dbReference>
<accession>A0AAJ0H271</accession>
<dbReference type="PROSITE" id="PS50082">
    <property type="entry name" value="WD_REPEATS_2"/>
    <property type="match status" value="1"/>
</dbReference>
<organism evidence="3 4">
    <name type="scientific">Chaetomium strumarium</name>
    <dbReference type="NCBI Taxonomy" id="1170767"/>
    <lineage>
        <taxon>Eukaryota</taxon>
        <taxon>Fungi</taxon>
        <taxon>Dikarya</taxon>
        <taxon>Ascomycota</taxon>
        <taxon>Pezizomycotina</taxon>
        <taxon>Sordariomycetes</taxon>
        <taxon>Sordariomycetidae</taxon>
        <taxon>Sordariales</taxon>
        <taxon>Chaetomiaceae</taxon>
        <taxon>Chaetomium</taxon>
    </lineage>
</organism>
<dbReference type="EMBL" id="JAUDZG010000001">
    <property type="protein sequence ID" value="KAK3310377.1"/>
    <property type="molecule type" value="Genomic_DNA"/>
</dbReference>
<feature type="region of interest" description="Disordered" evidence="2">
    <location>
        <begin position="1"/>
        <end position="81"/>
    </location>
</feature>
<dbReference type="AlphaFoldDB" id="A0AAJ0H271"/>
<keyword evidence="1" id="KW-0853">WD repeat</keyword>
<feature type="compositionally biased region" description="Acidic residues" evidence="2">
    <location>
        <begin position="40"/>
        <end position="64"/>
    </location>
</feature>
<feature type="region of interest" description="Disordered" evidence="2">
    <location>
        <begin position="676"/>
        <end position="697"/>
    </location>
</feature>
<dbReference type="InterPro" id="IPR015943">
    <property type="entry name" value="WD40/YVTN_repeat-like_dom_sf"/>
</dbReference>
<evidence type="ECO:0000313" key="3">
    <source>
        <dbReference type="EMBL" id="KAK3310377.1"/>
    </source>
</evidence>
<reference evidence="3" key="1">
    <citation type="journal article" date="2023" name="Mol. Phylogenet. Evol.">
        <title>Genome-scale phylogeny and comparative genomics of the fungal order Sordariales.</title>
        <authorList>
            <person name="Hensen N."/>
            <person name="Bonometti L."/>
            <person name="Westerberg I."/>
            <person name="Brannstrom I.O."/>
            <person name="Guillou S."/>
            <person name="Cros-Aarteil S."/>
            <person name="Calhoun S."/>
            <person name="Haridas S."/>
            <person name="Kuo A."/>
            <person name="Mondo S."/>
            <person name="Pangilinan J."/>
            <person name="Riley R."/>
            <person name="LaButti K."/>
            <person name="Andreopoulos B."/>
            <person name="Lipzen A."/>
            <person name="Chen C."/>
            <person name="Yan M."/>
            <person name="Daum C."/>
            <person name="Ng V."/>
            <person name="Clum A."/>
            <person name="Steindorff A."/>
            <person name="Ohm R.A."/>
            <person name="Martin F."/>
            <person name="Silar P."/>
            <person name="Natvig D.O."/>
            <person name="Lalanne C."/>
            <person name="Gautier V."/>
            <person name="Ament-Velasquez S.L."/>
            <person name="Kruys A."/>
            <person name="Hutchinson M.I."/>
            <person name="Powell A.J."/>
            <person name="Barry K."/>
            <person name="Miller A.N."/>
            <person name="Grigoriev I.V."/>
            <person name="Debuchy R."/>
            <person name="Gladieux P."/>
            <person name="Hiltunen Thoren M."/>
            <person name="Johannesson H."/>
        </authorList>
    </citation>
    <scope>NUCLEOTIDE SEQUENCE</scope>
    <source>
        <strain evidence="3">CBS 333.67</strain>
    </source>
</reference>
<evidence type="ECO:0000256" key="2">
    <source>
        <dbReference type="SAM" id="MobiDB-lite"/>
    </source>
</evidence>
<dbReference type="SUPFAM" id="SSF50978">
    <property type="entry name" value="WD40 repeat-like"/>
    <property type="match status" value="1"/>
</dbReference>
<dbReference type="PANTHER" id="PTHR43991">
    <property type="entry name" value="WD REPEAT PROTEIN (AFU_ORTHOLOGUE AFUA_8G05640)-RELATED"/>
    <property type="match status" value="1"/>
</dbReference>
<gene>
    <name evidence="3" type="ORF">B0T15DRAFT_489061</name>
</gene>
<protein>
    <submittedName>
        <fullName evidence="3">WD40-repeat-containing domain protein</fullName>
    </submittedName>
</protein>
<dbReference type="Proteomes" id="UP001273166">
    <property type="component" value="Unassembled WGS sequence"/>
</dbReference>
<proteinExistence type="predicted"/>
<comment type="caution">
    <text evidence="3">The sequence shown here is derived from an EMBL/GenBank/DDBJ whole genome shotgun (WGS) entry which is preliminary data.</text>
</comment>
<keyword evidence="4" id="KW-1185">Reference proteome</keyword>
<dbReference type="PANTHER" id="PTHR43991:SF12">
    <property type="entry name" value="WD REPEAT PROTEIN (AFU_ORTHOLOGUE AFUA_8G05640)"/>
    <property type="match status" value="1"/>
</dbReference>
<dbReference type="Gene3D" id="2.130.10.10">
    <property type="entry name" value="YVTN repeat-like/Quinoprotein amine dehydrogenase"/>
    <property type="match status" value="1"/>
</dbReference>
<evidence type="ECO:0000313" key="4">
    <source>
        <dbReference type="Proteomes" id="UP001273166"/>
    </source>
</evidence>
<dbReference type="RefSeq" id="XP_062726157.1">
    <property type="nucleotide sequence ID" value="XM_062866565.1"/>
</dbReference>
<dbReference type="InterPro" id="IPR001680">
    <property type="entry name" value="WD40_rpt"/>
</dbReference>
<name>A0AAJ0H271_9PEZI</name>
<dbReference type="GeneID" id="87885394"/>
<feature type="repeat" description="WD" evidence="1">
    <location>
        <begin position="505"/>
        <end position="537"/>
    </location>
</feature>
<evidence type="ECO:0000256" key="1">
    <source>
        <dbReference type="PROSITE-ProRule" id="PRU00221"/>
    </source>
</evidence>
<reference evidence="3" key="2">
    <citation type="submission" date="2023-06" db="EMBL/GenBank/DDBJ databases">
        <authorList>
            <consortium name="Lawrence Berkeley National Laboratory"/>
            <person name="Mondo S.J."/>
            <person name="Hensen N."/>
            <person name="Bonometti L."/>
            <person name="Westerberg I."/>
            <person name="Brannstrom I.O."/>
            <person name="Guillou S."/>
            <person name="Cros-Aarteil S."/>
            <person name="Calhoun S."/>
            <person name="Haridas S."/>
            <person name="Kuo A."/>
            <person name="Pangilinan J."/>
            <person name="Riley R."/>
            <person name="Labutti K."/>
            <person name="Andreopoulos B."/>
            <person name="Lipzen A."/>
            <person name="Chen C."/>
            <person name="Yanf M."/>
            <person name="Daum C."/>
            <person name="Ng V."/>
            <person name="Clum A."/>
            <person name="Steindorff A."/>
            <person name="Ohm R."/>
            <person name="Martin F."/>
            <person name="Silar P."/>
            <person name="Natvig D."/>
            <person name="Lalanne C."/>
            <person name="Gautier V."/>
            <person name="Ament-Velasquez S.L."/>
            <person name="Kruys A."/>
            <person name="Hutchinson M.I."/>
            <person name="Powell A.J."/>
            <person name="Barry K."/>
            <person name="Miller A.N."/>
            <person name="Grigoriev I.V."/>
            <person name="Debuchy R."/>
            <person name="Gladieux P."/>
            <person name="Thoren M.H."/>
            <person name="Johannesson H."/>
        </authorList>
    </citation>
    <scope>NUCLEOTIDE SEQUENCE</scope>
    <source>
        <strain evidence="3">CBS 333.67</strain>
    </source>
</reference>
<sequence length="697" mass="75827">MSSTQHAPPADDDDVTDGDGVTVYAFGDADAESQWSPEDPNQENEEEVADDDAEEGDEEEEEEEAGHYYDEPDQSGLYGALGSHLLDGMDVSENGGVPLELEYLVNALTHDMDIDGPAGLDNGFDTASAAHDSGGPQPGVPHNVIAGLDLGGAYVNMPVMPVANVPLPSVANMLFGGFAPADAWAAQPFSYSNPNPGIIGPSNYGLTDFLRHWARQSRAMPLARSSCPWPARVNSLDDDTQLSWVGYDDLEGDQCDFQGIDWEDLGVTRRDARERRLLTYANYVNAPGSDRWAPHLPDVALPCTESFFRFRRMDIKRDVHLSHFQLRNLFASTSHARVFYPAIGSVQQYNPMSGHGRAIVQFDSAAAAQVSTLAAGHGVLVAGTCSGDYILRRLDSGEPEKTACHEGVISSSNSISGITNHVAVHQARTSSAPLAAFASNDSCFRVLDIATETWLSQETLDFAPNCTALSPDGRLRVMVGDTFDVVITAAESRASGGQPEILHRLPGHRDYGFACDWADDGWTVATAFQDKSVKIWDARRFTDSSGNAVSVCTIRSEMACVRSLRFSPVGSGKRVLVAAEEADFVNIIDAQTFRRKQTLDVFGELGGVSFANGGQDLMVLCCDRARGGIMQLERCGQGDQLLWEGLQEGFRHGAPRLEPNGATHDWPRSMFTEEKRIKESSSRRRRKVGAQLEIEPF</sequence>
<dbReference type="InterPro" id="IPR036322">
    <property type="entry name" value="WD40_repeat_dom_sf"/>
</dbReference>
<dbReference type="SMART" id="SM00320">
    <property type="entry name" value="WD40"/>
    <property type="match status" value="2"/>
</dbReference>